<protein>
    <submittedName>
        <fullName evidence="1">PTS-dependent dihydroxyacetone kinase, ADP-binding subunit DhaL</fullName>
        <ecNumber evidence="1">2.7.-.-</ecNumber>
    </submittedName>
</protein>
<dbReference type="Gene3D" id="1.25.40.340">
    <property type="match status" value="1"/>
</dbReference>
<dbReference type="InterPro" id="IPR012737">
    <property type="entry name" value="DhaK_L_YcgS"/>
</dbReference>
<dbReference type="PANTHER" id="PTHR28629:SF4">
    <property type="entry name" value="TRIOKINASE_FMN CYCLASE"/>
    <property type="match status" value="1"/>
</dbReference>
<dbReference type="AlphaFoldDB" id="A0A410WBV0"/>
<accession>A0A410WBV0</accession>
<dbReference type="SMART" id="SM01120">
    <property type="entry name" value="Dak2"/>
    <property type="match status" value="1"/>
</dbReference>
<proteinExistence type="predicted"/>
<dbReference type="InterPro" id="IPR050861">
    <property type="entry name" value="Dihydroxyacetone_Kinase"/>
</dbReference>
<dbReference type="EC" id="2.7.-.-" evidence="1"/>
<organism evidence="1 2">
    <name type="scientific">Corynebacterium pelargi</name>
    <dbReference type="NCBI Taxonomy" id="1471400"/>
    <lineage>
        <taxon>Bacteria</taxon>
        <taxon>Bacillati</taxon>
        <taxon>Actinomycetota</taxon>
        <taxon>Actinomycetes</taxon>
        <taxon>Mycobacteriales</taxon>
        <taxon>Corynebacteriaceae</taxon>
        <taxon>Corynebacterium</taxon>
    </lineage>
</organism>
<dbReference type="KEGG" id="cpeg:CPELA_10945"/>
<dbReference type="InterPro" id="IPR036117">
    <property type="entry name" value="DhaL_dom_sf"/>
</dbReference>
<dbReference type="RefSeq" id="WP_128890714.1">
    <property type="nucleotide sequence ID" value="NZ_BMCX01000005.1"/>
</dbReference>
<dbReference type="PANTHER" id="PTHR28629">
    <property type="entry name" value="TRIOKINASE/FMN CYCLASE"/>
    <property type="match status" value="1"/>
</dbReference>
<dbReference type="OrthoDB" id="9800291at2"/>
<dbReference type="Proteomes" id="UP000288929">
    <property type="component" value="Chromosome"/>
</dbReference>
<dbReference type="Pfam" id="PF02734">
    <property type="entry name" value="Dak2"/>
    <property type="match status" value="1"/>
</dbReference>
<name>A0A410WBV0_9CORY</name>
<dbReference type="NCBIfam" id="TIGR02365">
    <property type="entry name" value="dha_L_ycgS"/>
    <property type="match status" value="1"/>
</dbReference>
<sequence>MSTLGTEWALAWMHKSAEAIAEHKDTLTDLDRAIGDADHGANLDRGFKAVIEALDAEQPADPQAVLKTTARVLISTVGGASGPLLGTAFLRAAKATPETIDGQAIAAMLQAALEGIQQRGKASEGEKTMVDAWAPAAQAAQATEGDAALVLSIAAGAAEAGAAATIPMRATKGRASYLGERSIGHKDPGAASSALILDAAAKAAE</sequence>
<dbReference type="PROSITE" id="PS51480">
    <property type="entry name" value="DHAL"/>
    <property type="match status" value="1"/>
</dbReference>
<dbReference type="FunFam" id="1.25.40.340:FF:000002">
    <property type="entry name" value="Dihydroxyacetone kinase, L subunit"/>
    <property type="match status" value="1"/>
</dbReference>
<evidence type="ECO:0000313" key="2">
    <source>
        <dbReference type="Proteomes" id="UP000288929"/>
    </source>
</evidence>
<reference evidence="1 2" key="1">
    <citation type="submission" date="2019-01" db="EMBL/GenBank/DDBJ databases">
        <authorList>
            <person name="Ruckert C."/>
            <person name="Busche T."/>
            <person name="Kalinowski J."/>
        </authorList>
    </citation>
    <scope>NUCLEOTIDE SEQUENCE [LARGE SCALE GENOMIC DNA]</scope>
    <source>
        <strain evidence="1 2">136/3</strain>
    </source>
</reference>
<dbReference type="GO" id="GO:0004371">
    <property type="term" value="F:glycerone kinase activity"/>
    <property type="evidence" value="ECO:0007669"/>
    <property type="project" value="InterPro"/>
</dbReference>
<dbReference type="SUPFAM" id="SSF101473">
    <property type="entry name" value="DhaL-like"/>
    <property type="match status" value="1"/>
</dbReference>
<dbReference type="GO" id="GO:0005829">
    <property type="term" value="C:cytosol"/>
    <property type="evidence" value="ECO:0007669"/>
    <property type="project" value="TreeGrafter"/>
</dbReference>
<gene>
    <name evidence="1" type="primary">dhaL</name>
    <name evidence="1" type="ORF">CPELA_10945</name>
</gene>
<keyword evidence="1" id="KW-0418">Kinase</keyword>
<keyword evidence="2" id="KW-1185">Reference proteome</keyword>
<dbReference type="EMBL" id="CP035299">
    <property type="protein sequence ID" value="QAU53431.1"/>
    <property type="molecule type" value="Genomic_DNA"/>
</dbReference>
<evidence type="ECO:0000313" key="1">
    <source>
        <dbReference type="EMBL" id="QAU53431.1"/>
    </source>
</evidence>
<dbReference type="InterPro" id="IPR004007">
    <property type="entry name" value="DhaL_dom"/>
</dbReference>
<keyword evidence="1" id="KW-0808">Transferase</keyword>
<dbReference type="GO" id="GO:0019563">
    <property type="term" value="P:glycerol catabolic process"/>
    <property type="evidence" value="ECO:0007669"/>
    <property type="project" value="TreeGrafter"/>
</dbReference>